<evidence type="ECO:0000259" key="5">
    <source>
        <dbReference type="PROSITE" id="PS01124"/>
    </source>
</evidence>
<gene>
    <name evidence="6" type="ORF">GCM10011505_39100</name>
</gene>
<evidence type="ECO:0000256" key="4">
    <source>
        <dbReference type="ARBA" id="ARBA00023163"/>
    </source>
</evidence>
<dbReference type="PROSITE" id="PS01124">
    <property type="entry name" value="HTH_ARAC_FAMILY_2"/>
    <property type="match status" value="1"/>
</dbReference>
<keyword evidence="3" id="KW-0010">Activator</keyword>
<keyword evidence="7" id="KW-1185">Reference proteome</keyword>
<feature type="domain" description="HTH araC/xylS-type" evidence="5">
    <location>
        <begin position="169"/>
        <end position="266"/>
    </location>
</feature>
<dbReference type="Proteomes" id="UP000603352">
    <property type="component" value="Unassembled WGS sequence"/>
</dbReference>
<proteinExistence type="predicted"/>
<dbReference type="RefSeq" id="WP_188581013.1">
    <property type="nucleotide sequence ID" value="NZ_BMDZ01000057.1"/>
</dbReference>
<dbReference type="PRINTS" id="PR00032">
    <property type="entry name" value="HTHARAC"/>
</dbReference>
<dbReference type="InterPro" id="IPR050204">
    <property type="entry name" value="AraC_XylS_family_regulators"/>
</dbReference>
<keyword evidence="2" id="KW-0238">DNA-binding</keyword>
<protein>
    <submittedName>
        <fullName evidence="6">Transcriptional regulator</fullName>
    </submittedName>
</protein>
<dbReference type="InterPro" id="IPR037923">
    <property type="entry name" value="HTH-like"/>
</dbReference>
<evidence type="ECO:0000313" key="6">
    <source>
        <dbReference type="EMBL" id="GGB54311.1"/>
    </source>
</evidence>
<accession>A0ABQ1IWM1</accession>
<evidence type="ECO:0000256" key="2">
    <source>
        <dbReference type="ARBA" id="ARBA00023125"/>
    </source>
</evidence>
<dbReference type="SUPFAM" id="SSF51215">
    <property type="entry name" value="Regulatory protein AraC"/>
    <property type="match status" value="1"/>
</dbReference>
<dbReference type="PANTHER" id="PTHR46796">
    <property type="entry name" value="HTH-TYPE TRANSCRIPTIONAL ACTIVATOR RHAS-RELATED"/>
    <property type="match status" value="1"/>
</dbReference>
<dbReference type="InterPro" id="IPR020449">
    <property type="entry name" value="Tscrpt_reg_AraC-type_HTH"/>
</dbReference>
<dbReference type="Pfam" id="PF12833">
    <property type="entry name" value="HTH_18"/>
    <property type="match status" value="1"/>
</dbReference>
<evidence type="ECO:0000256" key="3">
    <source>
        <dbReference type="ARBA" id="ARBA00023159"/>
    </source>
</evidence>
<dbReference type="PANTHER" id="PTHR46796:SF2">
    <property type="entry name" value="TRANSCRIPTIONAL REGULATORY PROTEIN"/>
    <property type="match status" value="1"/>
</dbReference>
<dbReference type="InterPro" id="IPR018060">
    <property type="entry name" value="HTH_AraC"/>
</dbReference>
<reference evidence="7" key="1">
    <citation type="journal article" date="2019" name="Int. J. Syst. Evol. Microbiol.">
        <title>The Global Catalogue of Microorganisms (GCM) 10K type strain sequencing project: providing services to taxonomists for standard genome sequencing and annotation.</title>
        <authorList>
            <consortium name="The Broad Institute Genomics Platform"/>
            <consortium name="The Broad Institute Genome Sequencing Center for Infectious Disease"/>
            <person name="Wu L."/>
            <person name="Ma J."/>
        </authorList>
    </citation>
    <scope>NUCLEOTIDE SEQUENCE [LARGE SCALE GENOMIC DNA]</scope>
    <source>
        <strain evidence="7">CGMCC 1.10188</strain>
    </source>
</reference>
<keyword evidence="4" id="KW-0804">Transcription</keyword>
<comment type="caution">
    <text evidence="6">The sequence shown here is derived from an EMBL/GenBank/DDBJ whole genome shotgun (WGS) entry which is preliminary data.</text>
</comment>
<evidence type="ECO:0000256" key="1">
    <source>
        <dbReference type="ARBA" id="ARBA00023015"/>
    </source>
</evidence>
<dbReference type="InterPro" id="IPR009057">
    <property type="entry name" value="Homeodomain-like_sf"/>
</dbReference>
<dbReference type="EMBL" id="BMDZ01000057">
    <property type="protein sequence ID" value="GGB54311.1"/>
    <property type="molecule type" value="Genomic_DNA"/>
</dbReference>
<dbReference type="Gene3D" id="1.10.10.60">
    <property type="entry name" value="Homeodomain-like"/>
    <property type="match status" value="1"/>
</dbReference>
<keyword evidence="1" id="KW-0805">Transcription regulation</keyword>
<dbReference type="SMART" id="SM00342">
    <property type="entry name" value="HTH_ARAC"/>
    <property type="match status" value="1"/>
</dbReference>
<evidence type="ECO:0000313" key="7">
    <source>
        <dbReference type="Proteomes" id="UP000603352"/>
    </source>
</evidence>
<dbReference type="InterPro" id="IPR003313">
    <property type="entry name" value="AraC-bd"/>
</dbReference>
<organism evidence="6 7">
    <name type="scientific">Tistrella bauzanensis</name>
    <dbReference type="NCBI Taxonomy" id="657419"/>
    <lineage>
        <taxon>Bacteria</taxon>
        <taxon>Pseudomonadati</taxon>
        <taxon>Pseudomonadota</taxon>
        <taxon>Alphaproteobacteria</taxon>
        <taxon>Geminicoccales</taxon>
        <taxon>Geminicoccaceae</taxon>
        <taxon>Tistrella</taxon>
    </lineage>
</organism>
<dbReference type="Pfam" id="PF02311">
    <property type="entry name" value="AraC_binding"/>
    <property type="match status" value="1"/>
</dbReference>
<sequence>MLDIDALPRGLKLHYLGGLEIVAGRYRDHTLPRHSHDGLMLSFLGDGIQKVHYKGAFHHAGAGSIVAIPPHGVHGAEPEGSDGWMFHSITVPVDVLESVHPEGGRFACQSVMVDEVLSHLFKRLFRSFTGESALHQETALFRLVEHFLQAHTHISDFPQHRRTEKRAVEISKDYLADNLDRNVTLDELAKVARIDKFLLVRCFTDILGISPHAWHRQRQFQKSLELLSRGAPIAEVAAQTGFADQSHLTRVFKKMTGITPGTYRKDHLTLLTSRRSMVPPDIWPRLHDLPGPGNQAGSS</sequence>
<dbReference type="SUPFAM" id="SSF46689">
    <property type="entry name" value="Homeodomain-like"/>
    <property type="match status" value="2"/>
</dbReference>
<name>A0ABQ1IWM1_9PROT</name>